<dbReference type="AlphaFoldDB" id="A0A381V9G0"/>
<dbReference type="GO" id="GO:0008840">
    <property type="term" value="F:4-hydroxy-tetrahydrodipicolinate synthase activity"/>
    <property type="evidence" value="ECO:0007669"/>
    <property type="project" value="UniProtKB-EC"/>
</dbReference>
<name>A0A381V9G0_9ZZZZ</name>
<dbReference type="Gene3D" id="3.20.20.70">
    <property type="entry name" value="Aldolase class I"/>
    <property type="match status" value="1"/>
</dbReference>
<keyword evidence="4" id="KW-0963">Cytoplasm</keyword>
<evidence type="ECO:0000256" key="1">
    <source>
        <dbReference type="ARBA" id="ARBA00003294"/>
    </source>
</evidence>
<dbReference type="PANTHER" id="PTHR12128">
    <property type="entry name" value="DIHYDRODIPICOLINATE SYNTHASE"/>
    <property type="match status" value="1"/>
</dbReference>
<dbReference type="Pfam" id="PF00701">
    <property type="entry name" value="DHDPS"/>
    <property type="match status" value="1"/>
</dbReference>
<reference evidence="11" key="1">
    <citation type="submission" date="2018-05" db="EMBL/GenBank/DDBJ databases">
        <authorList>
            <person name="Lanie J.A."/>
            <person name="Ng W.-L."/>
            <person name="Kazmierczak K.M."/>
            <person name="Andrzejewski T.M."/>
            <person name="Davidsen T.M."/>
            <person name="Wayne K.J."/>
            <person name="Tettelin H."/>
            <person name="Glass J.I."/>
            <person name="Rusch D."/>
            <person name="Podicherti R."/>
            <person name="Tsui H.-C.T."/>
            <person name="Winkler M.E."/>
        </authorList>
    </citation>
    <scope>NUCLEOTIDE SEQUENCE</scope>
</reference>
<keyword evidence="8" id="KW-0456">Lyase</keyword>
<comment type="function">
    <text evidence="1">Catalyzes the condensation of (S)-aspartate-beta-semialdehyde [(S)-ASA] and pyruvate to 4-hydroxy-tetrahydrodipicolinate (HTPA).</text>
</comment>
<evidence type="ECO:0000256" key="7">
    <source>
        <dbReference type="ARBA" id="ARBA00023154"/>
    </source>
</evidence>
<evidence type="ECO:0000256" key="10">
    <source>
        <dbReference type="ARBA" id="ARBA00047836"/>
    </source>
</evidence>
<dbReference type="PRINTS" id="PR00146">
    <property type="entry name" value="DHPICSNTHASE"/>
</dbReference>
<dbReference type="GO" id="GO:0009089">
    <property type="term" value="P:lysine biosynthetic process via diaminopimelate"/>
    <property type="evidence" value="ECO:0007669"/>
    <property type="project" value="UniProtKB-UniPathway"/>
</dbReference>
<keyword evidence="6" id="KW-0220">Diaminopimelate biosynthesis</keyword>
<evidence type="ECO:0000256" key="5">
    <source>
        <dbReference type="ARBA" id="ARBA00022605"/>
    </source>
</evidence>
<evidence type="ECO:0000256" key="6">
    <source>
        <dbReference type="ARBA" id="ARBA00022915"/>
    </source>
</evidence>
<evidence type="ECO:0000256" key="8">
    <source>
        <dbReference type="ARBA" id="ARBA00023239"/>
    </source>
</evidence>
<evidence type="ECO:0000256" key="3">
    <source>
        <dbReference type="ARBA" id="ARBA00012086"/>
    </source>
</evidence>
<dbReference type="NCBIfam" id="TIGR00674">
    <property type="entry name" value="dapA"/>
    <property type="match status" value="1"/>
</dbReference>
<comment type="pathway">
    <text evidence="2">Amino-acid biosynthesis; L-lysine biosynthesis via DAP pathway; (S)-tetrahydrodipicolinate from L-aspartate: step 3/4.</text>
</comment>
<dbReference type="InterPro" id="IPR005263">
    <property type="entry name" value="DapA"/>
</dbReference>
<dbReference type="EC" id="4.3.3.7" evidence="3"/>
<dbReference type="SUPFAM" id="SSF51569">
    <property type="entry name" value="Aldolase"/>
    <property type="match status" value="1"/>
</dbReference>
<evidence type="ECO:0000256" key="9">
    <source>
        <dbReference type="ARBA" id="ARBA00023270"/>
    </source>
</evidence>
<organism evidence="11">
    <name type="scientific">marine metagenome</name>
    <dbReference type="NCBI Taxonomy" id="408172"/>
    <lineage>
        <taxon>unclassified sequences</taxon>
        <taxon>metagenomes</taxon>
        <taxon>ecological metagenomes</taxon>
    </lineage>
</organism>
<dbReference type="InterPro" id="IPR020624">
    <property type="entry name" value="Schiff_base-form_aldolases_CS"/>
</dbReference>
<keyword evidence="5" id="KW-0028">Amino-acid biosynthesis</keyword>
<sequence length="156" mass="16554">MMLTGSMVAMVTPMNEDGSVDWDSLKRLVDHHVEQGTDAIVSVGTTGESATLSHDEHTEVISRTVKAVGGRIPVIGGTGANSTAEAISLTRGAKEVGVDACLLVVPYYNKPPQEGLYQHFKAIAEAVAVPQILYNVPGRTAVDMHNDTTLRLAAIE</sequence>
<accession>A0A381V9G0</accession>
<dbReference type="UniPathway" id="UPA00034">
    <property type="reaction ID" value="UER00017"/>
</dbReference>
<evidence type="ECO:0000256" key="4">
    <source>
        <dbReference type="ARBA" id="ARBA00022490"/>
    </source>
</evidence>
<keyword evidence="9" id="KW-0704">Schiff base</keyword>
<comment type="catalytic activity">
    <reaction evidence="10">
        <text>L-aspartate 4-semialdehyde + pyruvate = (2S,4S)-4-hydroxy-2,3,4,5-tetrahydrodipicolinate + H2O + H(+)</text>
        <dbReference type="Rhea" id="RHEA:34171"/>
        <dbReference type="ChEBI" id="CHEBI:15361"/>
        <dbReference type="ChEBI" id="CHEBI:15377"/>
        <dbReference type="ChEBI" id="CHEBI:15378"/>
        <dbReference type="ChEBI" id="CHEBI:67139"/>
        <dbReference type="ChEBI" id="CHEBI:537519"/>
        <dbReference type="EC" id="4.3.3.7"/>
    </reaction>
</comment>
<gene>
    <name evidence="11" type="ORF">METZ01_LOCUS89876</name>
</gene>
<dbReference type="EMBL" id="UINC01008217">
    <property type="protein sequence ID" value="SVA37022.1"/>
    <property type="molecule type" value="Genomic_DNA"/>
</dbReference>
<dbReference type="GO" id="GO:0005829">
    <property type="term" value="C:cytosol"/>
    <property type="evidence" value="ECO:0007669"/>
    <property type="project" value="TreeGrafter"/>
</dbReference>
<dbReference type="PROSITE" id="PS00665">
    <property type="entry name" value="DHDPS_1"/>
    <property type="match status" value="1"/>
</dbReference>
<dbReference type="InterPro" id="IPR013785">
    <property type="entry name" value="Aldolase_TIM"/>
</dbReference>
<proteinExistence type="predicted"/>
<protein>
    <recommendedName>
        <fullName evidence="3">4-hydroxy-tetrahydrodipicolinate synthase</fullName>
        <ecNumber evidence="3">4.3.3.7</ecNumber>
    </recommendedName>
</protein>
<feature type="non-terminal residue" evidence="11">
    <location>
        <position position="156"/>
    </location>
</feature>
<evidence type="ECO:0000256" key="2">
    <source>
        <dbReference type="ARBA" id="ARBA00005120"/>
    </source>
</evidence>
<dbReference type="PANTHER" id="PTHR12128:SF66">
    <property type="entry name" value="4-HYDROXY-2-OXOGLUTARATE ALDOLASE, MITOCHONDRIAL"/>
    <property type="match status" value="1"/>
</dbReference>
<dbReference type="SMART" id="SM01130">
    <property type="entry name" value="DHDPS"/>
    <property type="match status" value="1"/>
</dbReference>
<evidence type="ECO:0000313" key="11">
    <source>
        <dbReference type="EMBL" id="SVA37022.1"/>
    </source>
</evidence>
<dbReference type="GO" id="GO:0019877">
    <property type="term" value="P:diaminopimelate biosynthetic process"/>
    <property type="evidence" value="ECO:0007669"/>
    <property type="project" value="UniProtKB-KW"/>
</dbReference>
<keyword evidence="7" id="KW-0457">Lysine biosynthesis</keyword>
<dbReference type="CDD" id="cd00950">
    <property type="entry name" value="DHDPS"/>
    <property type="match status" value="1"/>
</dbReference>
<dbReference type="InterPro" id="IPR002220">
    <property type="entry name" value="DapA-like"/>
</dbReference>